<name>A0A0L7B0D9_BIFBR</name>
<feature type="transmembrane region" description="Helical" evidence="7">
    <location>
        <begin position="214"/>
        <end position="235"/>
    </location>
</feature>
<evidence type="ECO:0000259" key="8">
    <source>
        <dbReference type="PROSITE" id="PS50928"/>
    </source>
</evidence>
<evidence type="ECO:0000313" key="10">
    <source>
        <dbReference type="Proteomes" id="UP000037193"/>
    </source>
</evidence>
<organism evidence="9 10">
    <name type="scientific">Bifidobacterium breve MCC 1128</name>
    <dbReference type="NCBI Taxonomy" id="1365965"/>
    <lineage>
        <taxon>Bacteria</taxon>
        <taxon>Bacillati</taxon>
        <taxon>Actinomycetota</taxon>
        <taxon>Actinomycetes</taxon>
        <taxon>Bifidobacteriales</taxon>
        <taxon>Bifidobacteriaceae</taxon>
        <taxon>Bifidobacterium</taxon>
    </lineage>
</organism>
<dbReference type="PATRIC" id="fig|1365965.3.peg.986"/>
<feature type="transmembrane region" description="Helical" evidence="7">
    <location>
        <begin position="156"/>
        <end position="177"/>
    </location>
</feature>
<keyword evidence="5 7" id="KW-1133">Transmembrane helix</keyword>
<dbReference type="GO" id="GO:0055085">
    <property type="term" value="P:transmembrane transport"/>
    <property type="evidence" value="ECO:0007669"/>
    <property type="project" value="InterPro"/>
</dbReference>
<dbReference type="GO" id="GO:0005886">
    <property type="term" value="C:plasma membrane"/>
    <property type="evidence" value="ECO:0007669"/>
    <property type="project" value="UniProtKB-SubCell"/>
</dbReference>
<evidence type="ECO:0000256" key="1">
    <source>
        <dbReference type="ARBA" id="ARBA00004651"/>
    </source>
</evidence>
<evidence type="ECO:0000256" key="5">
    <source>
        <dbReference type="ARBA" id="ARBA00022989"/>
    </source>
</evidence>
<proteinExistence type="inferred from homology"/>
<keyword evidence="2 7" id="KW-0813">Transport</keyword>
<reference evidence="9 10" key="1">
    <citation type="journal article" date="2015" name="Int J Genomics">
        <title>Comparative Genomics Revealed Genetic Diversity and Species/Strain-Level Differences in Carbohydrate Metabolism of Three Probiotic Bifidobacterial Species.</title>
        <authorList>
            <person name="Odamaki T."/>
            <person name="Horigome A."/>
            <person name="Sugahara H."/>
            <person name="Hashikura N."/>
            <person name="Minami J."/>
            <person name="Xiao J.Z."/>
            <person name="Abe F."/>
        </authorList>
    </citation>
    <scope>NUCLEOTIDE SEQUENCE [LARGE SCALE GENOMIC DNA]</scope>
    <source>
        <strain evidence="9 10">MCC 1128</strain>
    </source>
</reference>
<evidence type="ECO:0000256" key="7">
    <source>
        <dbReference type="RuleBase" id="RU363032"/>
    </source>
</evidence>
<dbReference type="SUPFAM" id="SSF160964">
    <property type="entry name" value="MalF N-terminal region-like"/>
    <property type="match status" value="1"/>
</dbReference>
<dbReference type="CDD" id="cd06261">
    <property type="entry name" value="TM_PBP2"/>
    <property type="match status" value="1"/>
</dbReference>
<feature type="transmembrane region" description="Helical" evidence="7">
    <location>
        <begin position="261"/>
        <end position="283"/>
    </location>
</feature>
<dbReference type="PROSITE" id="PS50928">
    <property type="entry name" value="ABC_TM1"/>
    <property type="match status" value="1"/>
</dbReference>
<dbReference type="EMBL" id="AVQD01000008">
    <property type="protein sequence ID" value="KOA40971.1"/>
    <property type="molecule type" value="Genomic_DNA"/>
</dbReference>
<gene>
    <name evidence="9" type="ORF">BBM1128_04895</name>
</gene>
<dbReference type="InterPro" id="IPR000515">
    <property type="entry name" value="MetI-like"/>
</dbReference>
<evidence type="ECO:0000256" key="6">
    <source>
        <dbReference type="ARBA" id="ARBA00023136"/>
    </source>
</evidence>
<feature type="domain" description="ABC transmembrane type-1" evidence="8">
    <location>
        <begin position="71"/>
        <end position="282"/>
    </location>
</feature>
<dbReference type="InterPro" id="IPR035906">
    <property type="entry name" value="MetI-like_sf"/>
</dbReference>
<dbReference type="PANTHER" id="PTHR30193:SF1">
    <property type="entry name" value="ABC TRANSPORTER PERMEASE PROTEIN YESP-RELATED"/>
    <property type="match status" value="1"/>
</dbReference>
<evidence type="ECO:0000313" key="9">
    <source>
        <dbReference type="EMBL" id="KOA40971.1"/>
    </source>
</evidence>
<protein>
    <submittedName>
        <fullName evidence="9">Sugar ABC transporter permease</fullName>
    </submittedName>
</protein>
<dbReference type="PANTHER" id="PTHR30193">
    <property type="entry name" value="ABC TRANSPORTER PERMEASE PROTEIN"/>
    <property type="match status" value="1"/>
</dbReference>
<dbReference type="Pfam" id="PF00528">
    <property type="entry name" value="BPD_transp_1"/>
    <property type="match status" value="1"/>
</dbReference>
<dbReference type="RefSeq" id="WP_014484290.1">
    <property type="nucleotide sequence ID" value="NZ_AVQD01000008.1"/>
</dbReference>
<dbReference type="AlphaFoldDB" id="A0A0L7B0D9"/>
<sequence length="314" mass="34929">MKVLAKVNKRAWPYLFILPWIIGFLVFTLGPLVLSFVMSFFDWSITGTPKFRGLGNYIEMFTTDDQALKSLSISLKYAAIFVPLNMIIALVLAMLISQPVKGAKFFRTIFYIPAVISGVAVSIIFGWLLNGNYGVINYLLSLLGIDGPQWLVDPKWAIIAVIFASAFGVGSMMLIFYTDIKNIPIDLYEAAAIDGAGPARQFFSITLPMITPTILFNLITSIISSFQQVTLVMLLTNGGPMKSTYFYGLMTYNNAFKFHKLGYASANAWVMFIIILLLSALVFKSSDTWVFYESTANKNKAKKGKKAKGKEVAR</sequence>
<evidence type="ECO:0000256" key="4">
    <source>
        <dbReference type="ARBA" id="ARBA00022692"/>
    </source>
</evidence>
<comment type="subcellular location">
    <subcellularLocation>
        <location evidence="1 7">Cell membrane</location>
        <topology evidence="1 7">Multi-pass membrane protein</topology>
    </subcellularLocation>
</comment>
<dbReference type="InterPro" id="IPR051393">
    <property type="entry name" value="ABC_transporter_permease"/>
</dbReference>
<dbReference type="SUPFAM" id="SSF161098">
    <property type="entry name" value="MetI-like"/>
    <property type="match status" value="1"/>
</dbReference>
<evidence type="ECO:0000256" key="2">
    <source>
        <dbReference type="ARBA" id="ARBA00022448"/>
    </source>
</evidence>
<feature type="transmembrane region" description="Helical" evidence="7">
    <location>
        <begin position="12"/>
        <end position="41"/>
    </location>
</feature>
<feature type="transmembrane region" description="Helical" evidence="7">
    <location>
        <begin position="77"/>
        <end position="96"/>
    </location>
</feature>
<keyword evidence="6 7" id="KW-0472">Membrane</keyword>
<comment type="similarity">
    <text evidence="7">Belongs to the binding-protein-dependent transport system permease family.</text>
</comment>
<feature type="transmembrane region" description="Helical" evidence="7">
    <location>
        <begin position="108"/>
        <end position="129"/>
    </location>
</feature>
<keyword evidence="3" id="KW-1003">Cell membrane</keyword>
<dbReference type="Proteomes" id="UP000037193">
    <property type="component" value="Unassembled WGS sequence"/>
</dbReference>
<accession>A0A0L7B0D9</accession>
<evidence type="ECO:0000256" key="3">
    <source>
        <dbReference type="ARBA" id="ARBA00022475"/>
    </source>
</evidence>
<dbReference type="Gene3D" id="1.10.3720.10">
    <property type="entry name" value="MetI-like"/>
    <property type="match status" value="1"/>
</dbReference>
<comment type="caution">
    <text evidence="9">The sequence shown here is derived from an EMBL/GenBank/DDBJ whole genome shotgun (WGS) entry which is preliminary data.</text>
</comment>
<keyword evidence="4 7" id="KW-0812">Transmembrane</keyword>